<dbReference type="InterPro" id="IPR010095">
    <property type="entry name" value="Cas12f1-like_TNB"/>
</dbReference>
<accession>A0A318S5L1</accession>
<dbReference type="GO" id="GO:0003677">
    <property type="term" value="F:DNA binding"/>
    <property type="evidence" value="ECO:0007669"/>
    <property type="project" value="UniProtKB-KW"/>
</dbReference>
<evidence type="ECO:0000259" key="2">
    <source>
        <dbReference type="Pfam" id="PF07282"/>
    </source>
</evidence>
<feature type="domain" description="Cas12f1-like TNB" evidence="2">
    <location>
        <begin position="379"/>
        <end position="432"/>
    </location>
</feature>
<evidence type="ECO:0000313" key="4">
    <source>
        <dbReference type="Proteomes" id="UP000248326"/>
    </source>
</evidence>
<reference evidence="3 4" key="1">
    <citation type="submission" date="2018-06" db="EMBL/GenBank/DDBJ databases">
        <title>Genomic Encyclopedia of Type Strains, Phase IV (KMG-IV): sequencing the most valuable type-strain genomes for metagenomic binning, comparative biology and taxonomic classification.</title>
        <authorList>
            <person name="Goeker M."/>
        </authorList>
    </citation>
    <scope>NUCLEOTIDE SEQUENCE [LARGE SCALE GENOMIC DNA]</scope>
    <source>
        <strain evidence="3 4">DSM 18048</strain>
    </source>
</reference>
<dbReference type="Proteomes" id="UP000248326">
    <property type="component" value="Unassembled WGS sequence"/>
</dbReference>
<comment type="caution">
    <text evidence="3">The sequence shown here is derived from an EMBL/GenBank/DDBJ whole genome shotgun (WGS) entry which is preliminary data.</text>
</comment>
<evidence type="ECO:0000256" key="1">
    <source>
        <dbReference type="ARBA" id="ARBA00023125"/>
    </source>
</evidence>
<proteinExistence type="predicted"/>
<keyword evidence="4" id="KW-1185">Reference proteome</keyword>
<protein>
    <submittedName>
        <fullName evidence="3">Putative transposase-like DNA-binding protein</fullName>
    </submittedName>
</protein>
<evidence type="ECO:0000313" key="3">
    <source>
        <dbReference type="EMBL" id="PYE52983.1"/>
    </source>
</evidence>
<dbReference type="RefSeq" id="WP_110887550.1">
    <property type="nucleotide sequence ID" value="NZ_QJSX01000011.1"/>
</dbReference>
<name>A0A318S5L1_9DEIO</name>
<gene>
    <name evidence="3" type="ORF">DES52_111156</name>
</gene>
<dbReference type="AlphaFoldDB" id="A0A318S5L1"/>
<keyword evidence="1 3" id="KW-0238">DNA-binding</keyword>
<dbReference type="EMBL" id="QJSX01000011">
    <property type="protein sequence ID" value="PYE52983.1"/>
    <property type="molecule type" value="Genomic_DNA"/>
</dbReference>
<sequence>MSYTLYIGHRLRPHPSQLPHLDRQFEVSDLAWQALRARAALDRTDFDLDALLRDAERADATTCVLRDPPNRRGWLRDLARHHGWTHDVGSDVIDGVARAFGQVIGALEPGARLRDLPRAHPDEPLDVGNLARPLFDDAVELLGVEGLVPAAAYVWPVAADRVVRAWRAQSFDRLRDERADLERRLTTGDVDANVELLRHLARHPYEPPRVEEAATTAEGGVRLAWANRATLRRMPSPSGPIYHVSWGFEVLEVPEPRHPGMIGVDPGMLNLVTTAGEHVVSRVPTVLPAALRLDVPVPRAPGVRRTHDERVARLKRDAVLFRTVRPAFEAATSLLLDHEEVAIEDTDYAGFRRRESPYAEWADALGSKVYVRYAADLVRARGGRVELVDPRDTSTTCAACGTPGAMKYWAREGRCVCCGAREHRDVNAARVIRERARGTHAQRSR</sequence>
<dbReference type="Pfam" id="PF07282">
    <property type="entry name" value="Cas12f1-like_TNB"/>
    <property type="match status" value="1"/>
</dbReference>
<dbReference type="OrthoDB" id="6230307at2"/>
<organism evidence="3 4">
    <name type="scientific">Deinococcus yavapaiensis KR-236</name>
    <dbReference type="NCBI Taxonomy" id="694435"/>
    <lineage>
        <taxon>Bacteria</taxon>
        <taxon>Thermotogati</taxon>
        <taxon>Deinococcota</taxon>
        <taxon>Deinococci</taxon>
        <taxon>Deinococcales</taxon>
        <taxon>Deinococcaceae</taxon>
        <taxon>Deinococcus</taxon>
    </lineage>
</organism>